<name>A0A8J3BSK9_9ACTN</name>
<comment type="caution">
    <text evidence="2">The sequence shown here is derived from an EMBL/GenBank/DDBJ whole genome shotgun (WGS) entry which is preliminary data.</text>
</comment>
<evidence type="ECO:0000313" key="3">
    <source>
        <dbReference type="Proteomes" id="UP000662200"/>
    </source>
</evidence>
<dbReference type="EMBL" id="BMQC01000009">
    <property type="protein sequence ID" value="GGK34427.1"/>
    <property type="molecule type" value="Genomic_DNA"/>
</dbReference>
<accession>A0A8J3BSK9</accession>
<proteinExistence type="predicted"/>
<gene>
    <name evidence="2" type="ORF">GCM10010124_28790</name>
</gene>
<dbReference type="RefSeq" id="WP_189114828.1">
    <property type="nucleotide sequence ID" value="NZ_BMQC01000009.1"/>
</dbReference>
<evidence type="ECO:0000259" key="1">
    <source>
        <dbReference type="Pfam" id="PF21806"/>
    </source>
</evidence>
<keyword evidence="3" id="KW-1185">Reference proteome</keyword>
<reference evidence="2" key="1">
    <citation type="journal article" date="2014" name="Int. J. Syst. Evol. Microbiol.">
        <title>Complete genome sequence of Corynebacterium casei LMG S-19264T (=DSM 44701T), isolated from a smear-ripened cheese.</title>
        <authorList>
            <consortium name="US DOE Joint Genome Institute (JGI-PGF)"/>
            <person name="Walter F."/>
            <person name="Albersmeier A."/>
            <person name="Kalinowski J."/>
            <person name="Ruckert C."/>
        </authorList>
    </citation>
    <scope>NUCLEOTIDE SEQUENCE</scope>
    <source>
        <strain evidence="2">JCM 3091</strain>
    </source>
</reference>
<dbReference type="AlphaFoldDB" id="A0A8J3BSK9"/>
<feature type="domain" description="DUF6879" evidence="1">
    <location>
        <begin position="7"/>
        <end position="170"/>
    </location>
</feature>
<sequence>MREITYEEFRARYLGIAESWMHMELRDSYLTVDEKPDFMRWQTTGTDDNGWMRPWLDNVRRLADEGKNLRRLKVVSTPVSEYHRWVHAGVPEIIAHGEETRWCDRKRVSHLAFPGNDFYVLDRKSVMFLHFAGDGPLNLFTVTEAPHVVQLCLSAFESCWRLSTAHGDFRI</sequence>
<dbReference type="InterPro" id="IPR049244">
    <property type="entry name" value="DUF6879"/>
</dbReference>
<dbReference type="Proteomes" id="UP000662200">
    <property type="component" value="Unassembled WGS sequence"/>
</dbReference>
<evidence type="ECO:0000313" key="2">
    <source>
        <dbReference type="EMBL" id="GGK34427.1"/>
    </source>
</evidence>
<reference evidence="2" key="2">
    <citation type="submission" date="2020-09" db="EMBL/GenBank/DDBJ databases">
        <authorList>
            <person name="Sun Q."/>
            <person name="Ohkuma M."/>
        </authorList>
    </citation>
    <scope>NUCLEOTIDE SEQUENCE</scope>
    <source>
        <strain evidence="2">JCM 3091</strain>
    </source>
</reference>
<dbReference type="Pfam" id="PF21806">
    <property type="entry name" value="DUF6879"/>
    <property type="match status" value="1"/>
</dbReference>
<protein>
    <recommendedName>
        <fullName evidence="1">DUF6879 domain-containing protein</fullName>
    </recommendedName>
</protein>
<organism evidence="2 3">
    <name type="scientific">Pilimelia terevasa</name>
    <dbReference type="NCBI Taxonomy" id="53372"/>
    <lineage>
        <taxon>Bacteria</taxon>
        <taxon>Bacillati</taxon>
        <taxon>Actinomycetota</taxon>
        <taxon>Actinomycetes</taxon>
        <taxon>Micromonosporales</taxon>
        <taxon>Micromonosporaceae</taxon>
        <taxon>Pilimelia</taxon>
    </lineage>
</organism>